<dbReference type="HOGENOM" id="CLU_060699_1_4_9"/>
<dbReference type="AlphaFoldDB" id="G2ZD13"/>
<reference evidence="5 6" key="1">
    <citation type="journal article" date="2011" name="J. Bacteriol.">
        <title>Complete genome sequence of the animal pathogen Listeria ivanovii, which provides insights into host specificities and evolution of the genus Listeria.</title>
        <authorList>
            <person name="Buchrieser C."/>
            <person name="Rusniok C."/>
            <person name="Garrido P."/>
            <person name="Hain T."/>
            <person name="Scortti M."/>
            <person name="Lampidis R."/>
            <person name="Karst U."/>
            <person name="Chakraborty T."/>
            <person name="Cossart P."/>
            <person name="Kreft J."/>
            <person name="Vazquez-Boland J.A."/>
            <person name="Goebel W."/>
            <person name="Glaser P."/>
        </authorList>
    </citation>
    <scope>NUCLEOTIDE SEQUENCE [LARGE SCALE GENOMIC DNA]</scope>
    <source>
        <strain evidence="6">ATCC BAA-678 / PAM 55</strain>
    </source>
</reference>
<dbReference type="eggNOG" id="COG1349">
    <property type="taxonomic scope" value="Bacteria"/>
</dbReference>
<dbReference type="SUPFAM" id="SSF100950">
    <property type="entry name" value="NagB/RpiA/CoA transferase-like"/>
    <property type="match status" value="1"/>
</dbReference>
<dbReference type="EMBL" id="FR687253">
    <property type="protein sequence ID" value="CBW85168.1"/>
    <property type="molecule type" value="Genomic_DNA"/>
</dbReference>
<evidence type="ECO:0000256" key="2">
    <source>
        <dbReference type="ARBA" id="ARBA00023125"/>
    </source>
</evidence>
<dbReference type="SUPFAM" id="SSF46785">
    <property type="entry name" value="Winged helix' DNA-binding domain"/>
    <property type="match status" value="1"/>
</dbReference>
<dbReference type="SMART" id="SM01134">
    <property type="entry name" value="DeoRC"/>
    <property type="match status" value="1"/>
</dbReference>
<dbReference type="GeneID" id="57075678"/>
<dbReference type="Gene3D" id="1.10.10.10">
    <property type="entry name" value="Winged helix-like DNA-binding domain superfamily/Winged helix DNA-binding domain"/>
    <property type="match status" value="1"/>
</dbReference>
<gene>
    <name evidence="5" type="ordered locus">LIV_0690</name>
</gene>
<dbReference type="InterPro" id="IPR018356">
    <property type="entry name" value="Tscrpt_reg_HTH_DeoR_CS"/>
</dbReference>
<keyword evidence="2" id="KW-0238">DNA-binding</keyword>
<dbReference type="InterPro" id="IPR050313">
    <property type="entry name" value="Carb_Metab_HTH_regulators"/>
</dbReference>
<organism evidence="5 6">
    <name type="scientific">Listeria ivanovii (strain ATCC BAA-678 / PAM 55)</name>
    <dbReference type="NCBI Taxonomy" id="881621"/>
    <lineage>
        <taxon>Bacteria</taxon>
        <taxon>Bacillati</taxon>
        <taxon>Bacillota</taxon>
        <taxon>Bacilli</taxon>
        <taxon>Bacillales</taxon>
        <taxon>Listeriaceae</taxon>
        <taxon>Listeria</taxon>
    </lineage>
</organism>
<dbReference type="Gene3D" id="3.40.50.1360">
    <property type="match status" value="1"/>
</dbReference>
<dbReference type="InterPro" id="IPR001034">
    <property type="entry name" value="DeoR_HTH"/>
</dbReference>
<evidence type="ECO:0000256" key="3">
    <source>
        <dbReference type="ARBA" id="ARBA00023163"/>
    </source>
</evidence>
<sequence>MGKVESRRNKIIEILNENSILSLANLAESLNVTTETIRNDLKSEQLAGKVVQAHGSVAIAHTTIARDVPYSFRKEVNSKSKSKIADQACKLVSPGQVIAIEHNSISVMLIHMLGQYPQLLNNITIITNSFSIMHYVQEKKLELPIIFLGGTFSLNQENAFGSMTVHQMKELKADISFISPGAIDEDLEITAYKEQDADLQKAIMKNSQKNILLIENSKYPSIAMWKVNHATDYDTIITEVDFTKEQLETLAKAQIDILNI</sequence>
<dbReference type="InterPro" id="IPR014036">
    <property type="entry name" value="DeoR-like_C"/>
</dbReference>
<dbReference type="PROSITE" id="PS51000">
    <property type="entry name" value="HTH_DEOR_2"/>
    <property type="match status" value="1"/>
</dbReference>
<evidence type="ECO:0000313" key="6">
    <source>
        <dbReference type="Proteomes" id="UP000001286"/>
    </source>
</evidence>
<dbReference type="PANTHER" id="PTHR30363">
    <property type="entry name" value="HTH-TYPE TRANSCRIPTIONAL REGULATOR SRLR-RELATED"/>
    <property type="match status" value="1"/>
</dbReference>
<dbReference type="Pfam" id="PF00455">
    <property type="entry name" value="DeoRC"/>
    <property type="match status" value="1"/>
</dbReference>
<dbReference type="KEGG" id="liv:LIV_0690"/>
<dbReference type="InterPro" id="IPR037171">
    <property type="entry name" value="NagB/RpiA_transferase-like"/>
</dbReference>
<dbReference type="SMART" id="SM00420">
    <property type="entry name" value="HTH_DEOR"/>
    <property type="match status" value="1"/>
</dbReference>
<dbReference type="RefSeq" id="WP_014092194.1">
    <property type="nucleotide sequence ID" value="NC_016011.1"/>
</dbReference>
<keyword evidence="1" id="KW-0805">Transcription regulation</keyword>
<dbReference type="GO" id="GO:0003677">
    <property type="term" value="F:DNA binding"/>
    <property type="evidence" value="ECO:0007669"/>
    <property type="project" value="UniProtKB-KW"/>
</dbReference>
<dbReference type="InterPro" id="IPR036390">
    <property type="entry name" value="WH_DNA-bd_sf"/>
</dbReference>
<dbReference type="Pfam" id="PF08220">
    <property type="entry name" value="HTH_DeoR"/>
    <property type="match status" value="1"/>
</dbReference>
<dbReference type="GO" id="GO:0003700">
    <property type="term" value="F:DNA-binding transcription factor activity"/>
    <property type="evidence" value="ECO:0007669"/>
    <property type="project" value="InterPro"/>
</dbReference>
<dbReference type="PROSITE" id="PS00894">
    <property type="entry name" value="HTH_DEOR_1"/>
    <property type="match status" value="1"/>
</dbReference>
<dbReference type="InterPro" id="IPR036388">
    <property type="entry name" value="WH-like_DNA-bd_sf"/>
</dbReference>
<proteinExistence type="predicted"/>
<name>G2ZD13_LISIP</name>
<dbReference type="PANTHER" id="PTHR30363:SF58">
    <property type="entry name" value="REGULATORY PROTEIN, DEOR FAMILY"/>
    <property type="match status" value="1"/>
</dbReference>
<keyword evidence="3" id="KW-0804">Transcription</keyword>
<dbReference type="OrthoDB" id="9797223at2"/>
<evidence type="ECO:0000313" key="5">
    <source>
        <dbReference type="EMBL" id="CBW85168.1"/>
    </source>
</evidence>
<feature type="domain" description="HTH deoR-type" evidence="4">
    <location>
        <begin position="4"/>
        <end position="59"/>
    </location>
</feature>
<protein>
    <submittedName>
        <fullName evidence="5">Putative transcriptional regulator (DeoR family)</fullName>
    </submittedName>
</protein>
<accession>G2ZD13</accession>
<dbReference type="Proteomes" id="UP000001286">
    <property type="component" value="Chromosome"/>
</dbReference>
<evidence type="ECO:0000259" key="4">
    <source>
        <dbReference type="PROSITE" id="PS51000"/>
    </source>
</evidence>
<evidence type="ECO:0000256" key="1">
    <source>
        <dbReference type="ARBA" id="ARBA00023015"/>
    </source>
</evidence>